<dbReference type="SMART" id="SM00906">
    <property type="entry name" value="Fungal_trans"/>
    <property type="match status" value="1"/>
</dbReference>
<dbReference type="FunFam" id="3.40.30.10:FF:000092">
    <property type="entry name" value="Monothiol glutaredoxin"/>
    <property type="match status" value="1"/>
</dbReference>
<dbReference type="CDD" id="cd03028">
    <property type="entry name" value="GRX_PICOT_like"/>
    <property type="match status" value="1"/>
</dbReference>
<dbReference type="InterPro" id="IPR013766">
    <property type="entry name" value="Thioredoxin_domain"/>
</dbReference>
<feature type="compositionally biased region" description="Basic and acidic residues" evidence="8">
    <location>
        <begin position="2268"/>
        <end position="2289"/>
    </location>
</feature>
<dbReference type="GO" id="GO:0003677">
    <property type="term" value="F:DNA binding"/>
    <property type="evidence" value="ECO:0007669"/>
    <property type="project" value="InterPro"/>
</dbReference>
<dbReference type="FunFam" id="3.40.30.10:FF:000012">
    <property type="entry name" value="Monothiol glutaredoxin"/>
    <property type="match status" value="1"/>
</dbReference>
<dbReference type="SUPFAM" id="SSF81383">
    <property type="entry name" value="F-box domain"/>
    <property type="match status" value="1"/>
</dbReference>
<feature type="region of interest" description="Disordered" evidence="8">
    <location>
        <begin position="2155"/>
        <end position="2176"/>
    </location>
</feature>
<reference evidence="10 11" key="1">
    <citation type="submission" date="2018-01" db="EMBL/GenBank/DDBJ databases">
        <title>Harnessing the power of phylogenomics to disentangle the directionality and signatures of interkingdom host jumping in the parasitic fungal genus Tolypocladium.</title>
        <authorList>
            <person name="Quandt C.A."/>
            <person name="Patterson W."/>
            <person name="Spatafora J.W."/>
        </authorList>
    </citation>
    <scope>NUCLEOTIDE SEQUENCE [LARGE SCALE GENOMIC DNA]</scope>
    <source>
        <strain evidence="10 11">NRBC 100945</strain>
    </source>
</reference>
<dbReference type="PANTHER" id="PTHR31001">
    <property type="entry name" value="UNCHARACTERIZED TRANSCRIPTIONAL REGULATORY PROTEIN"/>
    <property type="match status" value="1"/>
</dbReference>
<feature type="region of interest" description="Disordered" evidence="8">
    <location>
        <begin position="1142"/>
        <end position="1192"/>
    </location>
</feature>
<feature type="compositionally biased region" description="Basic and acidic residues" evidence="8">
    <location>
        <begin position="2300"/>
        <end position="2309"/>
    </location>
</feature>
<feature type="compositionally biased region" description="Basic and acidic residues" evidence="8">
    <location>
        <begin position="2116"/>
        <end position="2132"/>
    </location>
</feature>
<name>A0A2S4L281_9HYPO</name>
<feature type="region of interest" description="Disordered" evidence="8">
    <location>
        <begin position="1799"/>
        <end position="1827"/>
    </location>
</feature>
<dbReference type="InterPro" id="IPR036249">
    <property type="entry name" value="Thioredoxin-like_sf"/>
</dbReference>
<dbReference type="PROSITE" id="PS51354">
    <property type="entry name" value="GLUTAREDOXIN_2"/>
    <property type="match status" value="1"/>
</dbReference>
<feature type="compositionally biased region" description="Low complexity" evidence="8">
    <location>
        <begin position="2233"/>
        <end position="2244"/>
    </location>
</feature>
<dbReference type="Proteomes" id="UP000237481">
    <property type="component" value="Unassembled WGS sequence"/>
</dbReference>
<feature type="compositionally biased region" description="Polar residues" evidence="8">
    <location>
        <begin position="1814"/>
        <end position="1827"/>
    </location>
</feature>
<keyword evidence="3" id="KW-0479">Metal-binding</keyword>
<dbReference type="GO" id="GO:0015036">
    <property type="term" value="F:disulfide oxidoreductase activity"/>
    <property type="evidence" value="ECO:0007669"/>
    <property type="project" value="UniProtKB-ARBA"/>
</dbReference>
<dbReference type="Pfam" id="PF00462">
    <property type="entry name" value="Glutaredoxin"/>
    <property type="match status" value="1"/>
</dbReference>
<feature type="compositionally biased region" description="Basic and acidic residues" evidence="8">
    <location>
        <begin position="2389"/>
        <end position="2416"/>
    </location>
</feature>
<dbReference type="Pfam" id="PF00085">
    <property type="entry name" value="Thioredoxin"/>
    <property type="match status" value="1"/>
</dbReference>
<proteinExistence type="inferred from homology"/>
<dbReference type="GO" id="GO:0006879">
    <property type="term" value="P:intracellular iron ion homeostasis"/>
    <property type="evidence" value="ECO:0007669"/>
    <property type="project" value="UniProtKB-ARBA"/>
</dbReference>
<evidence type="ECO:0000256" key="7">
    <source>
        <dbReference type="ARBA" id="ARBA00055846"/>
    </source>
</evidence>
<evidence type="ECO:0000256" key="8">
    <source>
        <dbReference type="SAM" id="MobiDB-lite"/>
    </source>
</evidence>
<evidence type="ECO:0000256" key="3">
    <source>
        <dbReference type="ARBA" id="ARBA00022723"/>
    </source>
</evidence>
<feature type="region of interest" description="Disordered" evidence="8">
    <location>
        <begin position="110"/>
        <end position="148"/>
    </location>
</feature>
<dbReference type="Pfam" id="PF04082">
    <property type="entry name" value="Fungal_trans"/>
    <property type="match status" value="1"/>
</dbReference>
<dbReference type="InterPro" id="IPR050613">
    <property type="entry name" value="Sec_Metabolite_Reg"/>
</dbReference>
<dbReference type="EMBL" id="PKSG01000315">
    <property type="protein sequence ID" value="POR36507.1"/>
    <property type="molecule type" value="Genomic_DNA"/>
</dbReference>
<evidence type="ECO:0000256" key="2">
    <source>
        <dbReference type="ARBA" id="ARBA00009630"/>
    </source>
</evidence>
<dbReference type="PANTHER" id="PTHR31001:SF49">
    <property type="entry name" value="ZN(II)2CYS6 TRANSCRIPTION FACTOR (EUROFUNG)"/>
    <property type="match status" value="1"/>
</dbReference>
<dbReference type="Pfam" id="PF25422">
    <property type="entry name" value="DUF7892"/>
    <property type="match status" value="1"/>
</dbReference>
<dbReference type="OrthoDB" id="762982at2759"/>
<evidence type="ECO:0000256" key="4">
    <source>
        <dbReference type="ARBA" id="ARBA00023004"/>
    </source>
</evidence>
<gene>
    <name evidence="10" type="ORF">TPAR_03295</name>
</gene>
<feature type="compositionally biased region" description="Basic and acidic residues" evidence="8">
    <location>
        <begin position="2223"/>
        <end position="2232"/>
    </location>
</feature>
<feature type="compositionally biased region" description="Pro residues" evidence="8">
    <location>
        <begin position="2426"/>
        <end position="2439"/>
    </location>
</feature>
<dbReference type="GO" id="GO:0051536">
    <property type="term" value="F:iron-sulfur cluster binding"/>
    <property type="evidence" value="ECO:0007669"/>
    <property type="project" value="UniProtKB-KW"/>
</dbReference>
<comment type="function">
    <text evidence="7">Monothiol glutaredoxin involved in the biogenesis of iron-sulfur clusters. Binds one iron-sulfur cluster per dimer. The iron-sulfur cluster is bound between subunits, and is complexed by a bound glutathione and a cysteine residue from each subunit.</text>
</comment>
<evidence type="ECO:0000259" key="9">
    <source>
        <dbReference type="PROSITE" id="PS51352"/>
    </source>
</evidence>
<feature type="region of interest" description="Disordered" evidence="8">
    <location>
        <begin position="2389"/>
        <end position="2472"/>
    </location>
</feature>
<feature type="compositionally biased region" description="Basic and acidic residues" evidence="8">
    <location>
        <begin position="2201"/>
        <end position="2214"/>
    </location>
</feature>
<dbReference type="InterPro" id="IPR057214">
    <property type="entry name" value="DUF7892"/>
</dbReference>
<feature type="compositionally biased region" description="Polar residues" evidence="8">
    <location>
        <begin position="1142"/>
        <end position="1162"/>
    </location>
</feature>
<organism evidence="10 11">
    <name type="scientific">Tolypocladium paradoxum</name>
    <dbReference type="NCBI Taxonomy" id="94208"/>
    <lineage>
        <taxon>Eukaryota</taxon>
        <taxon>Fungi</taxon>
        <taxon>Dikarya</taxon>
        <taxon>Ascomycota</taxon>
        <taxon>Pezizomycotina</taxon>
        <taxon>Sordariomycetes</taxon>
        <taxon>Hypocreomycetidae</taxon>
        <taxon>Hypocreales</taxon>
        <taxon>Ophiocordycipitaceae</taxon>
        <taxon>Tolypocladium</taxon>
    </lineage>
</organism>
<keyword evidence="6" id="KW-0539">Nucleus</keyword>
<dbReference type="InterPro" id="IPR033658">
    <property type="entry name" value="GRX_PICOT-like"/>
</dbReference>
<feature type="compositionally biased region" description="Basic and acidic residues" evidence="8">
    <location>
        <begin position="2249"/>
        <end position="2259"/>
    </location>
</feature>
<keyword evidence="5" id="KW-0411">Iron-sulfur</keyword>
<comment type="caution">
    <text evidence="10">The sequence shown here is derived from an EMBL/GenBank/DDBJ whole genome shotgun (WGS) entry which is preliminary data.</text>
</comment>
<evidence type="ECO:0000256" key="5">
    <source>
        <dbReference type="ARBA" id="ARBA00023014"/>
    </source>
</evidence>
<keyword evidence="4" id="KW-0408">Iron</keyword>
<feature type="region of interest" description="Disordered" evidence="8">
    <location>
        <begin position="2192"/>
        <end position="2313"/>
    </location>
</feature>
<dbReference type="SUPFAM" id="SSF52833">
    <property type="entry name" value="Thioredoxin-like"/>
    <property type="match status" value="2"/>
</dbReference>
<dbReference type="InterPro" id="IPR036047">
    <property type="entry name" value="F-box-like_dom_sf"/>
</dbReference>
<comment type="subcellular location">
    <subcellularLocation>
        <location evidence="1">Nucleus</location>
    </subcellularLocation>
</comment>
<dbReference type="STRING" id="94208.A0A2S4L281"/>
<dbReference type="GO" id="GO:0005634">
    <property type="term" value="C:nucleus"/>
    <property type="evidence" value="ECO:0007669"/>
    <property type="project" value="UniProtKB-SubCell"/>
</dbReference>
<feature type="domain" description="Thioredoxin" evidence="9">
    <location>
        <begin position="1"/>
        <end position="114"/>
    </location>
</feature>
<comment type="similarity">
    <text evidence="2">Belongs to the glutaredoxin family. Monothiol subfamily.</text>
</comment>
<sequence>MSTITEITSGAQWEQLLASVPASTLLVVSFHAPWAAPCAQMATVLSTLASEYPVTEPPSTAWVSINAEELSNISETYDVTAVPFLVLLRNGQVVETVSGSSAVKVRTAIETHARSDGKPPSTTGATNGIEHTGGQPKEDQSNVDPEKQKEELCKRLGDLVKAAPVMLFMKGTPSSPQCGFSRQMVAILRENSVKYGFFNILADDEVRQGLKEYAEWPTYPQLWMDGELVGGLDIVKEELGNSEDFFKPYSISGSADAAAAFSSQGMHGGGQPAQIATRPTRAVALRIDLTARRVWIYTAALSFIIPLRGRDRIWNRYCSRFASGLCASQVSFASISRTSLARFEQGPNNPALLRARSTLARQAAGAGRDSTPPDARGTGTCETLRRSPWCTNCTKREGMDTTSCSYAVPVSRKKNQNHGDSSPDDMQNRIDRLEGLVLSLMHNGPNVDSATARASASVSQSVTDSGSSAKIDQEEAVMADDDSDVEDSLATSLGVLKVDADKGKSMYVGQEHWHLILADIAEVKNYFTSHKKELETSYERVKSSKSVTACEGPTLLLGAVPASELELRAELPPKSSVLTLCSRYFNSMDNAVSIIHGPTFLQQLRTHWQDPSKTPVMWLGLLYSILCLAMLSYHKVGDEPPEWNGRTLALASEFRLRTVQCLIKSDYTKPVEYTVETMILYVFGEYSSRWDADLGLWLIVSLITRIAFRMGYHRDAKWFPSLTPFQAEMRRRTWALVRMSDVIFSHQVSLPSMIYEHDCDTKLPNNIFDDEFHPGMKELPPSRPNTEATPISYMIAKARLCNELGNILQATNRVGRHVPYDEIIRFDAKLGQVMQELPPHLKLGPLEGSHEPVTLIIARFNVDILYQKILCLLHRKYISRARQNPRYAHSRRSAIEASLQAMAHLQTLHRESQGNGRLRAVSWYVKSTATKEFILPAMLIVLDLHYDNMAAQSGALQDHDGAFLWTPEERCKMIGTLEDAMIIWKSLADSSMEAFKASKIIEIMLQKIKHPAQSANGSMPARTDSVSTLGTNIGMDQTPGMGQGIISPEGFGDIDLGLSPFSNTNSSAFMGMEFSLPPANMGDMQMDGYNATGAASPLSMFTNLGGSSGTAADLTAATFDWVAFENYTQMANWGADQSFQIYGTGDQSSEQGSVNIRNTNNPTPAPATEMEGDVKSGSSTKRKPSGSAGFSSQAASKRAKLLAYGEKKTGVFNSEVPKDLAYHLPAEIWHRVFALLPPKILGRLLVVNKLFRTYLDPSSPAEVEAPSAPSPILSPMKPDAIWQASRRAFWPHMPGPLKDKSEVDMWRLCCSRTCQFCNSRDRSVVGKTQDQWNRGPGAKGVSPVFPFFIVSCGKCLSDNIVKEVDVLLSHSTPSFLLAGLPMVFVTPELHVIPPQVLSSGTGSLQTQVAKGFYSTQIKDINAEFEAVKALGCAAAEEWIKGLEARGKRSLADASRWERWYLSGGVHEMRTSRQSLQAPPLKDEAASSDLFRDMIGFLHIAQKIGENHSPAVRPTGGNKDLAKMRAETIMHPGSRSRPLGQQRLTEAEATELKAKRKAEIERRALLLEPPMEPSVLVHAPSFQAAVQITTPLDDKAWEILKPRLLDHREAAEQRRRERIANVRARQNNAKAIQSNNTVAQPLKEVTDKDWDEAQGPLRAKISKFADEIIRDAWNDGKKVSKKEASQFAVDVLLFVRARFYADVAEEAAAARAAGREPITDPPEGPWTQKLTLENLKWVFDVKIKQYTDRYRKELFFCNGCDGNRKAFGLESAIQHYAAKHTEALSVGNVVVHWRAEWPETSIFDPDPKQKRLQQPGGNANIPSVGSQPSYGFNALPPANYPPYSTPHQPYNCATQAPNAPPTPCPAGAAPPTGYAGSYPPHQYPPQAPSYPLHTQWPQYAAPYQTGQSNTGHAEGLGVPSNGSASAPRQVEPAALAASVTIGQYPDRLNFMAKVAKEIWTKITHVKDLPDAAKACVFVHHITTRFEQQFREVTPLDMFVDGLSDHKDMAPARNLRDLRCKTCVLGTENGSKARTFPSLVQHFVAKHTQRSGRGHFKDWRVNMVWPPDMETVPTLRKGFGNHKESLALVAEALPRAFAVEPSSVAANKQQRSRGKASPQEKPKVNDGDNRRDSSSSDGYEPEYNAEDITVKLESPEARGAPAAAPAANGNGGPHNPIALDIVDRPVLQPASDVYGRADAPRQSLREQDSSQRDGHHTPRTTQPDLRTEGVEMRRPAAPVAPAQQEAGGFEMLDRLASHPDSQRGFPARSEPARRDTHHDLGSREYPPRDYAPRNGYAVGHEYPADRYHEPAPHTLASPDGYPHGWYDGRSPRLAYPPTPYWRAGEYMAYRSYPEEPPVRPAQPAEAFELVEVRDSRGDYFIKRPIRRDPGAFYPHEVRGSMEPYPRHEPVYAHEREVRQPTVYEDYRQPPPAHAPQRPPPSAMDDEEYDPRYPASGGGIASAAPRDPRFQEYRQ</sequence>
<dbReference type="CDD" id="cd02984">
    <property type="entry name" value="TRX_PICOT"/>
    <property type="match status" value="1"/>
</dbReference>
<feature type="region of interest" description="Disordered" evidence="8">
    <location>
        <begin position="1903"/>
        <end position="1926"/>
    </location>
</feature>
<evidence type="ECO:0000256" key="1">
    <source>
        <dbReference type="ARBA" id="ARBA00004123"/>
    </source>
</evidence>
<evidence type="ECO:0000313" key="11">
    <source>
        <dbReference type="Proteomes" id="UP000237481"/>
    </source>
</evidence>
<dbReference type="CDD" id="cd12148">
    <property type="entry name" value="fungal_TF_MHR"/>
    <property type="match status" value="1"/>
</dbReference>
<dbReference type="InterPro" id="IPR002109">
    <property type="entry name" value="Glutaredoxin"/>
</dbReference>
<evidence type="ECO:0000313" key="10">
    <source>
        <dbReference type="EMBL" id="POR36507.1"/>
    </source>
</evidence>
<protein>
    <submittedName>
        <fullName evidence="10">Transcriptional regulatory protein</fullName>
    </submittedName>
</protein>
<dbReference type="InterPro" id="IPR007219">
    <property type="entry name" value="XnlR_reg_dom"/>
</dbReference>
<dbReference type="PROSITE" id="PS51352">
    <property type="entry name" value="THIOREDOXIN_2"/>
    <property type="match status" value="1"/>
</dbReference>
<keyword evidence="11" id="KW-1185">Reference proteome</keyword>
<dbReference type="GO" id="GO:0008270">
    <property type="term" value="F:zinc ion binding"/>
    <property type="evidence" value="ECO:0007669"/>
    <property type="project" value="InterPro"/>
</dbReference>
<dbReference type="GO" id="GO:0006351">
    <property type="term" value="P:DNA-templated transcription"/>
    <property type="evidence" value="ECO:0007669"/>
    <property type="project" value="InterPro"/>
</dbReference>
<feature type="region of interest" description="Disordered" evidence="8">
    <location>
        <begin position="2099"/>
        <end position="2142"/>
    </location>
</feature>
<evidence type="ECO:0000256" key="6">
    <source>
        <dbReference type="ARBA" id="ARBA00023242"/>
    </source>
</evidence>
<feature type="compositionally biased region" description="Basic and acidic residues" evidence="8">
    <location>
        <begin position="136"/>
        <end position="148"/>
    </location>
</feature>
<accession>A0A2S4L281</accession>
<feature type="compositionally biased region" description="Basic and acidic residues" evidence="8">
    <location>
        <begin position="2463"/>
        <end position="2472"/>
    </location>
</feature>
<feature type="region of interest" description="Disordered" evidence="8">
    <location>
        <begin position="362"/>
        <end position="381"/>
    </location>
</feature>
<dbReference type="Gene3D" id="3.40.30.10">
    <property type="entry name" value="Glutaredoxin"/>
    <property type="match status" value="2"/>
</dbReference>